<name>A0A9N9P149_9GLOM</name>
<dbReference type="InterPro" id="IPR006133">
    <property type="entry name" value="DNA-dir_DNA_pol_B_exonuc"/>
</dbReference>
<dbReference type="InterPro" id="IPR036397">
    <property type="entry name" value="RNaseH_sf"/>
</dbReference>
<keyword evidence="2" id="KW-0732">Signal</keyword>
<organism evidence="4 5">
    <name type="scientific">Cetraspora pellucida</name>
    <dbReference type="NCBI Taxonomy" id="1433469"/>
    <lineage>
        <taxon>Eukaryota</taxon>
        <taxon>Fungi</taxon>
        <taxon>Fungi incertae sedis</taxon>
        <taxon>Mucoromycota</taxon>
        <taxon>Glomeromycotina</taxon>
        <taxon>Glomeromycetes</taxon>
        <taxon>Diversisporales</taxon>
        <taxon>Gigasporaceae</taxon>
        <taxon>Cetraspora</taxon>
    </lineage>
</organism>
<keyword evidence="1" id="KW-0175">Coiled coil</keyword>
<evidence type="ECO:0000256" key="2">
    <source>
        <dbReference type="SAM" id="SignalP"/>
    </source>
</evidence>
<dbReference type="GO" id="GO:0003676">
    <property type="term" value="F:nucleic acid binding"/>
    <property type="evidence" value="ECO:0007669"/>
    <property type="project" value="InterPro"/>
</dbReference>
<evidence type="ECO:0000313" key="5">
    <source>
        <dbReference type="Proteomes" id="UP000789759"/>
    </source>
</evidence>
<dbReference type="AlphaFoldDB" id="A0A9N9P149"/>
<comment type="caution">
    <text evidence="4">The sequence shown here is derived from an EMBL/GenBank/DDBJ whole genome shotgun (WGS) entry which is preliminary data.</text>
</comment>
<evidence type="ECO:0000259" key="3">
    <source>
        <dbReference type="Pfam" id="PF03104"/>
    </source>
</evidence>
<dbReference type="Proteomes" id="UP000789759">
    <property type="component" value="Unassembled WGS sequence"/>
</dbReference>
<feature type="coiled-coil region" evidence="1">
    <location>
        <begin position="204"/>
        <end position="234"/>
    </location>
</feature>
<evidence type="ECO:0000256" key="1">
    <source>
        <dbReference type="SAM" id="Coils"/>
    </source>
</evidence>
<dbReference type="SUPFAM" id="SSF53098">
    <property type="entry name" value="Ribonuclease H-like"/>
    <property type="match status" value="1"/>
</dbReference>
<dbReference type="Pfam" id="PF03104">
    <property type="entry name" value="DNA_pol_B_exo1"/>
    <property type="match status" value="1"/>
</dbReference>
<feature type="signal peptide" evidence="2">
    <location>
        <begin position="1"/>
        <end position="18"/>
    </location>
</feature>
<dbReference type="InterPro" id="IPR012337">
    <property type="entry name" value="RNaseH-like_sf"/>
</dbReference>
<feature type="non-terminal residue" evidence="4">
    <location>
        <position position="386"/>
    </location>
</feature>
<proteinExistence type="predicted"/>
<dbReference type="EMBL" id="CAJVQA010024467">
    <property type="protein sequence ID" value="CAG8782517.1"/>
    <property type="molecule type" value="Genomic_DNA"/>
</dbReference>
<gene>
    <name evidence="4" type="ORF">CPELLU_LOCUS16468</name>
</gene>
<reference evidence="4" key="1">
    <citation type="submission" date="2021-06" db="EMBL/GenBank/DDBJ databases">
        <authorList>
            <person name="Kallberg Y."/>
            <person name="Tangrot J."/>
            <person name="Rosling A."/>
        </authorList>
    </citation>
    <scope>NUCLEOTIDE SEQUENCE</scope>
    <source>
        <strain evidence="4">FL966</strain>
    </source>
</reference>
<keyword evidence="5" id="KW-1185">Reference proteome</keyword>
<protein>
    <submittedName>
        <fullName evidence="4">4816_t:CDS:1</fullName>
    </submittedName>
</protein>
<sequence length="386" mass="46323">MNNLFNKILLMIFSLILPKKITPFDKQYYQLKFVCVLWKDLLKLLLVKQGTKYYLVEYDLNTYEPPNILLIWNIEYDDNTIYLFFKEKKYEINDYIKENDLLYQLITPDLLSSYGKYDCDRCEKFTYCVRKEYFFKKEYQCLADFCSNHGDEGFIYNNQYYKDHKYSIASYCQEFKPQSYKIICKQPFDSTETFEFIRFYFSNHNEHKKVLDKIKNRQEELEEELNNIKLIKEGPEFLPIGEQKDDYVYIIQMDLCLLNKFINATDQRDLLLKFAELFGYLRPDFEIGYNTEGYDWNFVLQKSIILGIEEQFVDNLETTVRVVDKDIEEKIQKYEFAGININNRQIKKTFPTAISNKLDDVLVRCGLPGKINLPYVPDEETKDLNC</sequence>
<dbReference type="Gene3D" id="3.30.420.10">
    <property type="entry name" value="Ribonuclease H-like superfamily/Ribonuclease H"/>
    <property type="match status" value="1"/>
</dbReference>
<evidence type="ECO:0000313" key="4">
    <source>
        <dbReference type="EMBL" id="CAG8782517.1"/>
    </source>
</evidence>
<feature type="chain" id="PRO_5040148734" evidence="2">
    <location>
        <begin position="19"/>
        <end position="386"/>
    </location>
</feature>
<feature type="domain" description="DNA-directed DNA polymerase family B exonuclease" evidence="3">
    <location>
        <begin position="262"/>
        <end position="336"/>
    </location>
</feature>
<dbReference type="OrthoDB" id="2423885at2759"/>
<accession>A0A9N9P149</accession>